<reference evidence="9 10" key="2">
    <citation type="submission" date="2019-05" db="EMBL/GenBank/DDBJ databases">
        <authorList>
            <person name="Suflita J.M."/>
            <person name="Marks C.R."/>
        </authorList>
    </citation>
    <scope>NUCLEOTIDE SEQUENCE [LARGE SCALE GENOMIC DNA]</scope>
    <source>
        <strain evidence="9 10">ALDC</strain>
    </source>
</reference>
<protein>
    <submittedName>
        <fullName evidence="9">S41 family peptidase</fullName>
    </submittedName>
</protein>
<gene>
    <name evidence="9" type="ORF">FDQ92_08400</name>
</gene>
<dbReference type="PANTHER" id="PTHR32060:SF30">
    <property type="entry name" value="CARBOXY-TERMINAL PROCESSING PROTEASE CTPA"/>
    <property type="match status" value="1"/>
</dbReference>
<keyword evidence="4 5" id="KW-0720">Serine protease</keyword>
<accession>A0A4P8L2M8</accession>
<comment type="similarity">
    <text evidence="1 5">Belongs to the peptidase S41A family.</text>
</comment>
<dbReference type="Pfam" id="PF03572">
    <property type="entry name" value="Peptidase_S41"/>
    <property type="match status" value="1"/>
</dbReference>
<dbReference type="EMBL" id="CP040098">
    <property type="protein sequence ID" value="QCQ22177.1"/>
    <property type="molecule type" value="Genomic_DNA"/>
</dbReference>
<feature type="compositionally biased region" description="Basic and acidic residues" evidence="6">
    <location>
        <begin position="378"/>
        <end position="394"/>
    </location>
</feature>
<feature type="domain" description="PDZ" evidence="8">
    <location>
        <begin position="90"/>
        <end position="158"/>
    </location>
</feature>
<feature type="region of interest" description="Disordered" evidence="6">
    <location>
        <begin position="373"/>
        <end position="416"/>
    </location>
</feature>
<keyword evidence="10" id="KW-1185">Reference proteome</keyword>
<dbReference type="GO" id="GO:0030288">
    <property type="term" value="C:outer membrane-bounded periplasmic space"/>
    <property type="evidence" value="ECO:0007669"/>
    <property type="project" value="TreeGrafter"/>
</dbReference>
<organism evidence="9 10">
    <name type="scientific">Desulfoglaeba alkanexedens ALDC</name>
    <dbReference type="NCBI Taxonomy" id="980445"/>
    <lineage>
        <taxon>Bacteria</taxon>
        <taxon>Pseudomonadati</taxon>
        <taxon>Thermodesulfobacteriota</taxon>
        <taxon>Syntrophobacteria</taxon>
        <taxon>Syntrophobacterales</taxon>
        <taxon>Syntrophobacteraceae</taxon>
        <taxon>Desulfoglaeba</taxon>
    </lineage>
</organism>
<dbReference type="InterPro" id="IPR036034">
    <property type="entry name" value="PDZ_sf"/>
</dbReference>
<dbReference type="Gene3D" id="2.30.42.10">
    <property type="match status" value="1"/>
</dbReference>
<evidence type="ECO:0000256" key="6">
    <source>
        <dbReference type="SAM" id="MobiDB-lite"/>
    </source>
</evidence>
<evidence type="ECO:0000256" key="4">
    <source>
        <dbReference type="ARBA" id="ARBA00022825"/>
    </source>
</evidence>
<feature type="chain" id="PRO_5020810396" evidence="7">
    <location>
        <begin position="24"/>
        <end position="441"/>
    </location>
</feature>
<dbReference type="GO" id="GO:0008236">
    <property type="term" value="F:serine-type peptidase activity"/>
    <property type="evidence" value="ECO:0007669"/>
    <property type="project" value="UniProtKB-KW"/>
</dbReference>
<proteinExistence type="inferred from homology"/>
<dbReference type="KEGG" id="dax:FDQ92_08400"/>
<dbReference type="InterPro" id="IPR001478">
    <property type="entry name" value="PDZ"/>
</dbReference>
<dbReference type="GO" id="GO:0004175">
    <property type="term" value="F:endopeptidase activity"/>
    <property type="evidence" value="ECO:0007669"/>
    <property type="project" value="TreeGrafter"/>
</dbReference>
<name>A0A4P8L2M8_9BACT</name>
<dbReference type="Proteomes" id="UP000298602">
    <property type="component" value="Chromosome"/>
</dbReference>
<dbReference type="CDD" id="cd06782">
    <property type="entry name" value="cpPDZ_CPP-like"/>
    <property type="match status" value="1"/>
</dbReference>
<keyword evidence="3 5" id="KW-0378">Hydrolase</keyword>
<feature type="signal peptide" evidence="7">
    <location>
        <begin position="1"/>
        <end position="23"/>
    </location>
</feature>
<dbReference type="CDD" id="cd07560">
    <property type="entry name" value="Peptidase_S41_CPP"/>
    <property type="match status" value="1"/>
</dbReference>
<dbReference type="InterPro" id="IPR029045">
    <property type="entry name" value="ClpP/crotonase-like_dom_sf"/>
</dbReference>
<dbReference type="SMART" id="SM00245">
    <property type="entry name" value="TSPc"/>
    <property type="match status" value="1"/>
</dbReference>
<reference evidence="9 10" key="1">
    <citation type="submission" date="2019-05" db="EMBL/GenBank/DDBJ databases">
        <title>The Complete Genome Sequence of the n-alkane-degrading Desulfoglaeba alkanexedens ALDC reveals multiple alkylsuccinate synthase gene clusters.</title>
        <authorList>
            <person name="Callaghan A.V."/>
            <person name="Davidova I.A."/>
            <person name="Duncan K.E."/>
            <person name="Morris B."/>
            <person name="McInerney M.J."/>
        </authorList>
    </citation>
    <scope>NUCLEOTIDE SEQUENCE [LARGE SCALE GENOMIC DNA]</scope>
    <source>
        <strain evidence="9 10">ALDC</strain>
    </source>
</reference>
<dbReference type="AlphaFoldDB" id="A0A4P8L2M8"/>
<dbReference type="PROSITE" id="PS50106">
    <property type="entry name" value="PDZ"/>
    <property type="match status" value="1"/>
</dbReference>
<dbReference type="Gene3D" id="3.90.226.10">
    <property type="entry name" value="2-enoyl-CoA Hydratase, Chain A, domain 1"/>
    <property type="match status" value="1"/>
</dbReference>
<evidence type="ECO:0000313" key="9">
    <source>
        <dbReference type="EMBL" id="QCQ22177.1"/>
    </source>
</evidence>
<dbReference type="Gene3D" id="3.30.750.44">
    <property type="match status" value="1"/>
</dbReference>
<keyword evidence="2 5" id="KW-0645">Protease</keyword>
<evidence type="ECO:0000259" key="8">
    <source>
        <dbReference type="PROSITE" id="PS50106"/>
    </source>
</evidence>
<dbReference type="GO" id="GO:0007165">
    <property type="term" value="P:signal transduction"/>
    <property type="evidence" value="ECO:0007669"/>
    <property type="project" value="TreeGrafter"/>
</dbReference>
<dbReference type="SUPFAM" id="SSF50156">
    <property type="entry name" value="PDZ domain-like"/>
    <property type="match status" value="1"/>
</dbReference>
<keyword evidence="7" id="KW-0732">Signal</keyword>
<feature type="compositionally biased region" description="Acidic residues" evidence="6">
    <location>
        <begin position="395"/>
        <end position="409"/>
    </location>
</feature>
<dbReference type="OrthoDB" id="9812068at2"/>
<dbReference type="InterPro" id="IPR055210">
    <property type="entry name" value="CtpA/B_N"/>
</dbReference>
<dbReference type="FunFam" id="3.90.226.10:FF:000029">
    <property type="entry name" value="Peptidase, S41 family"/>
    <property type="match status" value="1"/>
</dbReference>
<dbReference type="Pfam" id="PF00595">
    <property type="entry name" value="PDZ"/>
    <property type="match status" value="1"/>
</dbReference>
<dbReference type="SMART" id="SM00228">
    <property type="entry name" value="PDZ"/>
    <property type="match status" value="1"/>
</dbReference>
<dbReference type="SUPFAM" id="SSF52096">
    <property type="entry name" value="ClpP/crotonase"/>
    <property type="match status" value="1"/>
</dbReference>
<dbReference type="NCBIfam" id="TIGR00225">
    <property type="entry name" value="prc"/>
    <property type="match status" value="1"/>
</dbReference>
<dbReference type="PANTHER" id="PTHR32060">
    <property type="entry name" value="TAIL-SPECIFIC PROTEASE"/>
    <property type="match status" value="1"/>
</dbReference>
<evidence type="ECO:0000256" key="1">
    <source>
        <dbReference type="ARBA" id="ARBA00009179"/>
    </source>
</evidence>
<dbReference type="Pfam" id="PF22694">
    <property type="entry name" value="CtpB_N-like"/>
    <property type="match status" value="1"/>
</dbReference>
<dbReference type="InterPro" id="IPR004447">
    <property type="entry name" value="Peptidase_S41A"/>
</dbReference>
<evidence type="ECO:0000256" key="7">
    <source>
        <dbReference type="SAM" id="SignalP"/>
    </source>
</evidence>
<evidence type="ECO:0000256" key="3">
    <source>
        <dbReference type="ARBA" id="ARBA00022801"/>
    </source>
</evidence>
<dbReference type="InterPro" id="IPR005151">
    <property type="entry name" value="Tail-specific_protease"/>
</dbReference>
<evidence type="ECO:0000256" key="2">
    <source>
        <dbReference type="ARBA" id="ARBA00022670"/>
    </source>
</evidence>
<evidence type="ECO:0000313" key="10">
    <source>
        <dbReference type="Proteomes" id="UP000298602"/>
    </source>
</evidence>
<sequence>MSMLKRKKKLLVLAISIAILAFGWVSFQAAKATADEKTVYERLKLFSDVMNLIQDHYVEEVASEKLVYGAISGMLRELDAHSSFLRPEDYKELQIETKGKFGGIGIEITLRNGVLTVVAPLEDTPADRAGIQANDQIIKIDGTPTQEMTLMEAVQKMRGPKGTKVQLTILREGERKPLEFELTRDIISVQSVRSQEIEKGIGYVRISSFQSGTSRDLARELDRLEKGSGPLQGLVLDLRNNPGGLLDQAVAVADEFLDSGLIVYTGGRRESQQMKFEAQKNGTPRPYPMVVLVNGGSASASEIVAGALQDHKRAVILGEDTFGKGSVQTVIPLNDGSAVRLTTAVYYTPSGRSIQAKGIEPDILVKRELPVASGAAEEPDHRVREKDLPRHMEAPEGEEPVANEDEGEVEQPTRILEKDNQLRRAVDLLKGYKIMAQMQFQ</sequence>
<evidence type="ECO:0000256" key="5">
    <source>
        <dbReference type="RuleBase" id="RU004404"/>
    </source>
</evidence>
<dbReference type="GO" id="GO:0006508">
    <property type="term" value="P:proteolysis"/>
    <property type="evidence" value="ECO:0007669"/>
    <property type="project" value="UniProtKB-KW"/>
</dbReference>
<dbReference type="FunFam" id="2.30.42.10:FF:000063">
    <property type="entry name" value="Peptidase, S41 family"/>
    <property type="match status" value="1"/>
</dbReference>